<proteinExistence type="predicted"/>
<protein>
    <submittedName>
        <fullName evidence="1">Uncharacterized protein</fullName>
    </submittedName>
</protein>
<gene>
    <name evidence="1" type="ORF">METZ01_LOCUS434594</name>
</gene>
<name>A0A382YF58_9ZZZZ</name>
<sequence length="97" mass="10107">DCMDPQVDTFCLGGICATDFVTSCSQGVDCLCSLGECINAPGIRCNNGADCATSCAFEENSNGDSIGICQTNWKVCGKEQGKTCTELRSGDSDCNSL</sequence>
<dbReference type="EMBL" id="UINC01175225">
    <property type="protein sequence ID" value="SVD81740.1"/>
    <property type="molecule type" value="Genomic_DNA"/>
</dbReference>
<feature type="non-terminal residue" evidence="1">
    <location>
        <position position="1"/>
    </location>
</feature>
<dbReference type="AlphaFoldDB" id="A0A382YF58"/>
<reference evidence="1" key="1">
    <citation type="submission" date="2018-05" db="EMBL/GenBank/DDBJ databases">
        <authorList>
            <person name="Lanie J.A."/>
            <person name="Ng W.-L."/>
            <person name="Kazmierczak K.M."/>
            <person name="Andrzejewski T.M."/>
            <person name="Davidsen T.M."/>
            <person name="Wayne K.J."/>
            <person name="Tettelin H."/>
            <person name="Glass J.I."/>
            <person name="Rusch D."/>
            <person name="Podicherti R."/>
            <person name="Tsui H.-C.T."/>
            <person name="Winkler M.E."/>
        </authorList>
    </citation>
    <scope>NUCLEOTIDE SEQUENCE</scope>
</reference>
<accession>A0A382YF58</accession>
<evidence type="ECO:0000313" key="1">
    <source>
        <dbReference type="EMBL" id="SVD81740.1"/>
    </source>
</evidence>
<organism evidence="1">
    <name type="scientific">marine metagenome</name>
    <dbReference type="NCBI Taxonomy" id="408172"/>
    <lineage>
        <taxon>unclassified sequences</taxon>
        <taxon>metagenomes</taxon>
        <taxon>ecological metagenomes</taxon>
    </lineage>
</organism>